<dbReference type="OrthoDB" id="9863365at2"/>
<dbReference type="EMBL" id="QEAS01000004">
    <property type="protein sequence ID" value="PWG81563.1"/>
    <property type="molecule type" value="Genomic_DNA"/>
</dbReference>
<name>A0A2U2PJI6_9SPHI</name>
<reference evidence="1 2" key="1">
    <citation type="submission" date="2018-04" db="EMBL/GenBank/DDBJ databases">
        <title>Pedobacter chongqingensis sp. nov., isolated from a rottenly hemp rope.</title>
        <authorList>
            <person name="Cai Y."/>
        </authorList>
    </citation>
    <scope>NUCLEOTIDE SEQUENCE [LARGE SCALE GENOMIC DNA]</scope>
    <source>
        <strain evidence="1 2">FJ4-8</strain>
    </source>
</reference>
<dbReference type="Proteomes" id="UP000245647">
    <property type="component" value="Unassembled WGS sequence"/>
</dbReference>
<keyword evidence="2" id="KW-1185">Reference proteome</keyword>
<evidence type="ECO:0000313" key="1">
    <source>
        <dbReference type="EMBL" id="PWG81563.1"/>
    </source>
</evidence>
<proteinExistence type="predicted"/>
<protein>
    <submittedName>
        <fullName evidence="1">Uncharacterized protein</fullName>
    </submittedName>
</protein>
<organism evidence="1 2">
    <name type="scientific">Pararcticibacter amylolyticus</name>
    <dbReference type="NCBI Taxonomy" id="2173175"/>
    <lineage>
        <taxon>Bacteria</taxon>
        <taxon>Pseudomonadati</taxon>
        <taxon>Bacteroidota</taxon>
        <taxon>Sphingobacteriia</taxon>
        <taxon>Sphingobacteriales</taxon>
        <taxon>Sphingobacteriaceae</taxon>
        <taxon>Pararcticibacter</taxon>
    </lineage>
</organism>
<comment type="caution">
    <text evidence="1">The sequence shown here is derived from an EMBL/GenBank/DDBJ whole genome shotgun (WGS) entry which is preliminary data.</text>
</comment>
<gene>
    <name evidence="1" type="ORF">DDR33_06960</name>
</gene>
<sequence length="85" mass="10242">MDILDIINNDPPFVVGVEKSGLYYDLYVVPLWDHKQARQEFIIYNQNHEIGTLYRYDCVEWRWLDEPEFNYLANLIGFEIDARNN</sequence>
<accession>A0A2U2PJI6</accession>
<dbReference type="AlphaFoldDB" id="A0A2U2PJI6"/>
<dbReference type="RefSeq" id="WP_109415047.1">
    <property type="nucleotide sequence ID" value="NZ_QEAS01000004.1"/>
</dbReference>
<evidence type="ECO:0000313" key="2">
    <source>
        <dbReference type="Proteomes" id="UP000245647"/>
    </source>
</evidence>